<keyword evidence="3" id="KW-0808">Transferase</keyword>
<dbReference type="EMBL" id="UXUI01009726">
    <property type="protein sequence ID" value="VDD94221.1"/>
    <property type="molecule type" value="Genomic_DNA"/>
</dbReference>
<dbReference type="Pfam" id="PF22191">
    <property type="entry name" value="IBR_1"/>
    <property type="match status" value="1"/>
</dbReference>
<dbReference type="SUPFAM" id="SSF57850">
    <property type="entry name" value="RING/U-box"/>
    <property type="match status" value="3"/>
</dbReference>
<dbReference type="PROSITE" id="PS51873">
    <property type="entry name" value="TRIAD"/>
    <property type="match status" value="1"/>
</dbReference>
<evidence type="ECO:0000313" key="14">
    <source>
        <dbReference type="WBParaSite" id="EVEC_0000956401-mRNA-1"/>
    </source>
</evidence>
<dbReference type="GO" id="GO:0008270">
    <property type="term" value="F:zinc ion binding"/>
    <property type="evidence" value="ECO:0007669"/>
    <property type="project" value="UniProtKB-KW"/>
</dbReference>
<feature type="domain" description="RING-type" evidence="11">
    <location>
        <begin position="180"/>
        <end position="412"/>
    </location>
</feature>
<dbReference type="STRING" id="51028.A0A0N4VFN8"/>
<evidence type="ECO:0000256" key="6">
    <source>
        <dbReference type="ARBA" id="ARBA00022771"/>
    </source>
</evidence>
<dbReference type="EC" id="2.3.2.31" evidence="2"/>
<dbReference type="OrthoDB" id="61092at2759"/>
<dbReference type="PROSITE" id="PS50089">
    <property type="entry name" value="ZF_RING_2"/>
    <property type="match status" value="1"/>
</dbReference>
<keyword evidence="8" id="KW-0862">Zinc</keyword>
<dbReference type="InterPro" id="IPR002867">
    <property type="entry name" value="IBR_dom"/>
</dbReference>
<dbReference type="AlphaFoldDB" id="A0A0N4VFN8"/>
<evidence type="ECO:0000256" key="7">
    <source>
        <dbReference type="ARBA" id="ARBA00022786"/>
    </source>
</evidence>
<dbReference type="GO" id="GO:0016567">
    <property type="term" value="P:protein ubiquitination"/>
    <property type="evidence" value="ECO:0007669"/>
    <property type="project" value="InterPro"/>
</dbReference>
<sequence length="439" mass="50044">MVFVNGEDYEHLCRVKSKLDHLIDGDFIDCTVLENKCDFGSNILLTNIGQEFLRRIESEREGRLVVTTHFFKQCVQLQGDHASRVLAKGMIQQFLEKHTIFTIDVSPPNYLPGTMTAFMDFVTSAGQEIFRDKVKVVPDFIKHKLHVDCSEEDYQAVLDVLRTISVEISKGSKKQQEDRVPPQCVVCLDYVDPAWLCFESCGHYACKSCFLHQVNSVLKQHEFPINCAKCCRALAFKDIVRALLDGDEGENLSDAGQFEFFLDTSEHLEILANSALSFLVSRNSNGYRYCRVPDCRGVIRVTGEERLGSCDVCSAVYCMRCGSEDHRNMNCELYSQLKSNVDSSLRHWMEEDPDNRQFCPKCNAAIQKDRGCNHMQCEFCKTHFCWVCFMTAHSCGQLYAHLNEIHGGNGLDFLDRAVEEFDPDLDQDLIAALELQLRL</sequence>
<dbReference type="CDD" id="cd20335">
    <property type="entry name" value="BRcat_RBR"/>
    <property type="match status" value="1"/>
</dbReference>
<dbReference type="InterPro" id="IPR031127">
    <property type="entry name" value="E3_UB_ligase_RBR"/>
</dbReference>
<proteinExistence type="predicted"/>
<reference evidence="12 13" key="2">
    <citation type="submission" date="2018-10" db="EMBL/GenBank/DDBJ databases">
        <authorList>
            <consortium name="Pathogen Informatics"/>
        </authorList>
    </citation>
    <scope>NUCLEOTIDE SEQUENCE [LARGE SCALE GENOMIC DNA]</scope>
</reference>
<accession>A0A0N4VFN8</accession>
<evidence type="ECO:0000313" key="13">
    <source>
        <dbReference type="Proteomes" id="UP000274131"/>
    </source>
</evidence>
<evidence type="ECO:0000256" key="2">
    <source>
        <dbReference type="ARBA" id="ARBA00012251"/>
    </source>
</evidence>
<dbReference type="InterPro" id="IPR001841">
    <property type="entry name" value="Znf_RING"/>
</dbReference>
<evidence type="ECO:0000256" key="3">
    <source>
        <dbReference type="ARBA" id="ARBA00022679"/>
    </source>
</evidence>
<protein>
    <recommendedName>
        <fullName evidence="2">RBR-type E3 ubiquitin transferase</fullName>
        <ecNumber evidence="2">2.3.2.31</ecNumber>
    </recommendedName>
</protein>
<dbReference type="Gene3D" id="1.20.120.1750">
    <property type="match status" value="1"/>
</dbReference>
<evidence type="ECO:0000256" key="1">
    <source>
        <dbReference type="ARBA" id="ARBA00001798"/>
    </source>
</evidence>
<comment type="catalytic activity">
    <reaction evidence="1">
        <text>[E2 ubiquitin-conjugating enzyme]-S-ubiquitinyl-L-cysteine + [acceptor protein]-L-lysine = [E2 ubiquitin-conjugating enzyme]-L-cysteine + [acceptor protein]-N(6)-ubiquitinyl-L-lysine.</text>
        <dbReference type="EC" id="2.3.2.31"/>
    </reaction>
</comment>
<organism evidence="14">
    <name type="scientific">Enterobius vermicularis</name>
    <name type="common">Human pinworm</name>
    <dbReference type="NCBI Taxonomy" id="51028"/>
    <lineage>
        <taxon>Eukaryota</taxon>
        <taxon>Metazoa</taxon>
        <taxon>Ecdysozoa</taxon>
        <taxon>Nematoda</taxon>
        <taxon>Chromadorea</taxon>
        <taxon>Rhabditida</taxon>
        <taxon>Spirurina</taxon>
        <taxon>Oxyuridomorpha</taxon>
        <taxon>Oxyuroidea</taxon>
        <taxon>Oxyuridae</taxon>
        <taxon>Enterobius</taxon>
    </lineage>
</organism>
<evidence type="ECO:0000256" key="8">
    <source>
        <dbReference type="ARBA" id="ARBA00022833"/>
    </source>
</evidence>
<evidence type="ECO:0000259" key="10">
    <source>
        <dbReference type="PROSITE" id="PS50089"/>
    </source>
</evidence>
<evidence type="ECO:0000256" key="5">
    <source>
        <dbReference type="ARBA" id="ARBA00022737"/>
    </source>
</evidence>
<reference evidence="14" key="1">
    <citation type="submission" date="2017-02" db="UniProtKB">
        <authorList>
            <consortium name="WormBaseParasite"/>
        </authorList>
    </citation>
    <scope>IDENTIFICATION</scope>
</reference>
<evidence type="ECO:0000256" key="4">
    <source>
        <dbReference type="ARBA" id="ARBA00022723"/>
    </source>
</evidence>
<dbReference type="WBParaSite" id="EVEC_0000956401-mRNA-1">
    <property type="protein sequence ID" value="EVEC_0000956401-mRNA-1"/>
    <property type="gene ID" value="EVEC_0000956401"/>
</dbReference>
<keyword evidence="4" id="KW-0479">Metal-binding</keyword>
<keyword evidence="6 9" id="KW-0863">Zinc-finger</keyword>
<dbReference type="InterPro" id="IPR044066">
    <property type="entry name" value="TRIAD_supradom"/>
</dbReference>
<keyword evidence="13" id="KW-1185">Reference proteome</keyword>
<dbReference type="Proteomes" id="UP000274131">
    <property type="component" value="Unassembled WGS sequence"/>
</dbReference>
<evidence type="ECO:0000259" key="11">
    <source>
        <dbReference type="PROSITE" id="PS51873"/>
    </source>
</evidence>
<dbReference type="Pfam" id="PF01485">
    <property type="entry name" value="IBR"/>
    <property type="match status" value="1"/>
</dbReference>
<dbReference type="GO" id="GO:0061630">
    <property type="term" value="F:ubiquitin protein ligase activity"/>
    <property type="evidence" value="ECO:0007669"/>
    <property type="project" value="UniProtKB-EC"/>
</dbReference>
<dbReference type="PANTHER" id="PTHR11685">
    <property type="entry name" value="RBR FAMILY RING FINGER AND IBR DOMAIN-CONTAINING"/>
    <property type="match status" value="1"/>
</dbReference>
<keyword evidence="5" id="KW-0677">Repeat</keyword>
<feature type="domain" description="RING-type" evidence="10">
    <location>
        <begin position="184"/>
        <end position="230"/>
    </location>
</feature>
<keyword evidence="7" id="KW-0833">Ubl conjugation pathway</keyword>
<evidence type="ECO:0000256" key="9">
    <source>
        <dbReference type="PROSITE-ProRule" id="PRU00175"/>
    </source>
</evidence>
<gene>
    <name evidence="12" type="ORF">EVEC_LOCUS8972</name>
</gene>
<name>A0A0N4VFN8_ENTVE</name>
<evidence type="ECO:0000313" key="12">
    <source>
        <dbReference type="EMBL" id="VDD94221.1"/>
    </source>
</evidence>
<dbReference type="SMART" id="SM00647">
    <property type="entry name" value="IBR"/>
    <property type="match status" value="2"/>
</dbReference>